<evidence type="ECO:0000313" key="3">
    <source>
        <dbReference type="Proteomes" id="UP000241890"/>
    </source>
</evidence>
<sequence>MKRGRPRLYHGASDNSDTGDSAGGSDGEYEADSRGWAPSEDESAQLLYWLSNLAEFIPPKEWNIDGLARHLAVRIVDMHTRKDDYRPRQGRLSSLFRDLVNLEEAPRALVIRPWLIKTLRIGKIEPRNELWAAPDPERHYTYLNIAATPEERINQLEMVLTSVPAGAQKAFCRTQEWFDLLEAFIATSDVRLLDFIIVQHPPLWVEFDIIFGAKRCSADVKPDSSNAKLPEVASVPSKDKVKNEAQIPHDTSKDNAPDTSKNADKDHDKETSQNEAPSMASKDEKEIAKTDSKATDTTKVEKSLQEILDTCHQRARPGQGIIPPDARELHAQGLWPALARDVESVSQFMSELDKAKADGALVSELHARTLQVTDGNFDYLTKEWAILDEIAAKADLPQVVHWQRLSNGFVPLQDWWARKLRQVSAGLRQMDALDAGQQNTVLLRSDRISWIRRTLFEDPAPSAEDLAKDYKTRAINAYHAHILASLLDPIEADPVLLGALRHSVPLSQIVPASKKHRALGILFALAKGLTSKLQSRKETLRQSLSSRALVPVIARLLDKGEPVTETALEAASVRVNRLIRNRVRKLRDNAFVEQAEESVARKKGAWAEQRDQVAMVYRCADQGMLDEDVLLAFLAQDAREMSVISKESPESTIATEKASTVDVLPSIWANLEAIEPSTSSTAPDDDEPILSAQNLASVALTAQTRVVRTYEIGKGVRCILRKYPASIRWRECLILEELAYLEAMLKSE</sequence>
<evidence type="ECO:0000313" key="2">
    <source>
        <dbReference type="EMBL" id="GBG27781.1"/>
    </source>
</evidence>
<dbReference type="AlphaFoldDB" id="A0A2R5GHL7"/>
<organism evidence="2 3">
    <name type="scientific">Hondaea fermentalgiana</name>
    <dbReference type="NCBI Taxonomy" id="2315210"/>
    <lineage>
        <taxon>Eukaryota</taxon>
        <taxon>Sar</taxon>
        <taxon>Stramenopiles</taxon>
        <taxon>Bigyra</taxon>
        <taxon>Labyrinthulomycetes</taxon>
        <taxon>Thraustochytrida</taxon>
        <taxon>Thraustochytriidae</taxon>
        <taxon>Hondaea</taxon>
    </lineage>
</organism>
<feature type="compositionally biased region" description="Basic and acidic residues" evidence="1">
    <location>
        <begin position="281"/>
        <end position="301"/>
    </location>
</feature>
<feature type="compositionally biased region" description="Low complexity" evidence="1">
    <location>
        <begin position="11"/>
        <end position="20"/>
    </location>
</feature>
<dbReference type="EMBL" id="BEYU01000035">
    <property type="protein sequence ID" value="GBG27781.1"/>
    <property type="molecule type" value="Genomic_DNA"/>
</dbReference>
<feature type="region of interest" description="Disordered" evidence="1">
    <location>
        <begin position="221"/>
        <end position="301"/>
    </location>
</feature>
<keyword evidence="3" id="KW-1185">Reference proteome</keyword>
<comment type="caution">
    <text evidence="2">The sequence shown here is derived from an EMBL/GenBank/DDBJ whole genome shotgun (WGS) entry which is preliminary data.</text>
</comment>
<evidence type="ECO:0000256" key="1">
    <source>
        <dbReference type="SAM" id="MobiDB-lite"/>
    </source>
</evidence>
<protein>
    <submittedName>
        <fullName evidence="2">Uncharacterized protein</fullName>
    </submittedName>
</protein>
<feature type="region of interest" description="Disordered" evidence="1">
    <location>
        <begin position="1"/>
        <end position="36"/>
    </location>
</feature>
<dbReference type="InParanoid" id="A0A2R5GHL7"/>
<dbReference type="Proteomes" id="UP000241890">
    <property type="component" value="Unassembled WGS sequence"/>
</dbReference>
<feature type="compositionally biased region" description="Basic and acidic residues" evidence="1">
    <location>
        <begin position="250"/>
        <end position="272"/>
    </location>
</feature>
<proteinExistence type="predicted"/>
<gene>
    <name evidence="2" type="ORF">FCC1311_040042</name>
</gene>
<reference evidence="2 3" key="1">
    <citation type="submission" date="2017-12" db="EMBL/GenBank/DDBJ databases">
        <title>Sequencing, de novo assembly and annotation of complete genome of a new Thraustochytrid species, strain FCC1311.</title>
        <authorList>
            <person name="Sedici K."/>
            <person name="Godart F."/>
            <person name="Aiese Cigliano R."/>
            <person name="Sanseverino W."/>
            <person name="Barakat M."/>
            <person name="Ortet P."/>
            <person name="Marechal E."/>
            <person name="Cagnac O."/>
            <person name="Amato A."/>
        </authorList>
    </citation>
    <scope>NUCLEOTIDE SEQUENCE [LARGE SCALE GENOMIC DNA]</scope>
</reference>
<accession>A0A2R5GHL7</accession>
<name>A0A2R5GHL7_9STRA</name>